<evidence type="ECO:0000256" key="1">
    <source>
        <dbReference type="SAM" id="MobiDB-lite"/>
    </source>
</evidence>
<feature type="compositionally biased region" description="Polar residues" evidence="1">
    <location>
        <begin position="112"/>
        <end position="125"/>
    </location>
</feature>
<feature type="compositionally biased region" description="Pro residues" evidence="1">
    <location>
        <begin position="87"/>
        <end position="101"/>
    </location>
</feature>
<feature type="transmembrane region" description="Helical" evidence="2">
    <location>
        <begin position="186"/>
        <end position="203"/>
    </location>
</feature>
<keyword evidence="2" id="KW-1133">Transmembrane helix</keyword>
<feature type="transmembrane region" description="Helical" evidence="2">
    <location>
        <begin position="215"/>
        <end position="236"/>
    </location>
</feature>
<organism evidence="3 4">
    <name type="scientific">Kineosporia corallincola</name>
    <dbReference type="NCBI Taxonomy" id="2835133"/>
    <lineage>
        <taxon>Bacteria</taxon>
        <taxon>Bacillati</taxon>
        <taxon>Actinomycetota</taxon>
        <taxon>Actinomycetes</taxon>
        <taxon>Kineosporiales</taxon>
        <taxon>Kineosporiaceae</taxon>
        <taxon>Kineosporia</taxon>
    </lineage>
</organism>
<feature type="transmembrane region" description="Helical" evidence="2">
    <location>
        <begin position="151"/>
        <end position="171"/>
    </location>
</feature>
<dbReference type="EMBL" id="JAHBAY010000011">
    <property type="protein sequence ID" value="MBT0772102.1"/>
    <property type="molecule type" value="Genomic_DNA"/>
</dbReference>
<comment type="caution">
    <text evidence="3">The sequence shown here is derived from an EMBL/GenBank/DDBJ whole genome shotgun (WGS) entry which is preliminary data.</text>
</comment>
<feature type="compositionally biased region" description="Low complexity" evidence="1">
    <location>
        <begin position="54"/>
        <end position="79"/>
    </location>
</feature>
<keyword evidence="2" id="KW-0472">Membrane</keyword>
<keyword evidence="2" id="KW-0812">Transmembrane</keyword>
<sequence>MVNQPVDESGNAPVVHWSDPNPPTTWAPPPPSAATDVWQQPAGLWPAPGQNAPGQNAAGQSAFGQSAFGQSASGQSASGRPTAGQHPPNPAPLGSPHPGQPHPGAHHPGQSYPGQSYPGQNTGQPLQYPPPANPWQAPGNSLAGLFRRVQWVALAATLAVVLGSVIPFITYEEPELLRSWQVRPEALAASFLFGVVLTGLVALTRTPKLRTVASIALLVLALTGFCGYLLFTVVGLTSGIETQTWFATQTVHWSPGPGIVLCIVGTAVAAFQSVLILRDPQPPTNEN</sequence>
<name>A0ABS5TLY9_9ACTN</name>
<evidence type="ECO:0000313" key="3">
    <source>
        <dbReference type="EMBL" id="MBT0772102.1"/>
    </source>
</evidence>
<evidence type="ECO:0000313" key="4">
    <source>
        <dbReference type="Proteomes" id="UP001197247"/>
    </source>
</evidence>
<feature type="region of interest" description="Disordered" evidence="1">
    <location>
        <begin position="1"/>
        <end position="134"/>
    </location>
</feature>
<dbReference type="Proteomes" id="UP001197247">
    <property type="component" value="Unassembled WGS sequence"/>
</dbReference>
<evidence type="ECO:0000256" key="2">
    <source>
        <dbReference type="SAM" id="Phobius"/>
    </source>
</evidence>
<accession>A0ABS5TLY9</accession>
<feature type="compositionally biased region" description="Pro residues" evidence="1">
    <location>
        <begin position="20"/>
        <end position="32"/>
    </location>
</feature>
<dbReference type="RefSeq" id="WP_214158466.1">
    <property type="nucleotide sequence ID" value="NZ_JAHBAY010000011.1"/>
</dbReference>
<protein>
    <submittedName>
        <fullName evidence="3">Uncharacterized protein</fullName>
    </submittedName>
</protein>
<keyword evidence="4" id="KW-1185">Reference proteome</keyword>
<reference evidence="3 4" key="1">
    <citation type="submission" date="2021-05" db="EMBL/GenBank/DDBJ databases">
        <title>Kineosporia and Streptomyces sp. nov. two new marine actinobacteria isolated from Coral.</title>
        <authorList>
            <person name="Buangrab K."/>
            <person name="Sutthacheep M."/>
            <person name="Yeemin T."/>
            <person name="Harunari E."/>
            <person name="Igarashi Y."/>
            <person name="Kanchanasin P."/>
            <person name="Tanasupawat S."/>
            <person name="Phongsopitanun W."/>
        </authorList>
    </citation>
    <scope>NUCLEOTIDE SEQUENCE [LARGE SCALE GENOMIC DNA]</scope>
    <source>
        <strain evidence="3 4">J2-2</strain>
    </source>
</reference>
<feature type="transmembrane region" description="Helical" evidence="2">
    <location>
        <begin position="256"/>
        <end position="277"/>
    </location>
</feature>
<proteinExistence type="predicted"/>
<gene>
    <name evidence="3" type="ORF">KIH74_24375</name>
</gene>